<dbReference type="AlphaFoldDB" id="A0A2V2Z2G8"/>
<keyword evidence="1" id="KW-0812">Transmembrane</keyword>
<feature type="transmembrane region" description="Helical" evidence="1">
    <location>
        <begin position="12"/>
        <end position="34"/>
    </location>
</feature>
<sequence length="104" mass="11169">MSFSLHHAMAMLMQLVLSSILMPVIVYLCTPVMMTGTLSAMSASVIAVYASLLIISHAIGLRVMKRNAQALAMIIPTVLVADAAAMLVGMNWYGTTVIDLLIKM</sequence>
<accession>A0A2V2Z2G8</accession>
<dbReference type="OrthoDB" id="2665601at2"/>
<evidence type="ECO:0000313" key="2">
    <source>
        <dbReference type="EMBL" id="PWW08466.1"/>
    </source>
</evidence>
<keyword evidence="1" id="KW-0472">Membrane</keyword>
<name>A0A2V2Z2G8_9BACL</name>
<dbReference type="EMBL" id="QGTQ01000001">
    <property type="protein sequence ID" value="PWW08466.1"/>
    <property type="molecule type" value="Genomic_DNA"/>
</dbReference>
<dbReference type="RefSeq" id="WP_146216820.1">
    <property type="nucleotide sequence ID" value="NZ_CP054613.1"/>
</dbReference>
<feature type="transmembrane region" description="Helical" evidence="1">
    <location>
        <begin position="71"/>
        <end position="94"/>
    </location>
</feature>
<comment type="caution">
    <text evidence="2">The sequence shown here is derived from an EMBL/GenBank/DDBJ whole genome shotgun (WGS) entry which is preliminary data.</text>
</comment>
<protein>
    <submittedName>
        <fullName evidence="2">Uncharacterized protein</fullName>
    </submittedName>
</protein>
<keyword evidence="3" id="KW-1185">Reference proteome</keyword>
<evidence type="ECO:0000256" key="1">
    <source>
        <dbReference type="SAM" id="Phobius"/>
    </source>
</evidence>
<dbReference type="Proteomes" id="UP000246635">
    <property type="component" value="Unassembled WGS sequence"/>
</dbReference>
<evidence type="ECO:0000313" key="3">
    <source>
        <dbReference type="Proteomes" id="UP000246635"/>
    </source>
</evidence>
<gene>
    <name evidence="2" type="ORF">DFQ01_101188</name>
</gene>
<feature type="transmembrane region" description="Helical" evidence="1">
    <location>
        <begin position="40"/>
        <end position="59"/>
    </location>
</feature>
<keyword evidence="1" id="KW-1133">Transmembrane helix</keyword>
<reference evidence="2 3" key="1">
    <citation type="submission" date="2018-05" db="EMBL/GenBank/DDBJ databases">
        <title>Genomic Encyclopedia of Type Strains, Phase III (KMG-III): the genomes of soil and plant-associated and newly described type strains.</title>
        <authorList>
            <person name="Whitman W."/>
        </authorList>
    </citation>
    <scope>NUCLEOTIDE SEQUENCE [LARGE SCALE GENOMIC DNA]</scope>
    <source>
        <strain evidence="2 3">CECT 5696</strain>
    </source>
</reference>
<proteinExistence type="predicted"/>
<organism evidence="2 3">
    <name type="scientific">Paenibacillus cellulosilyticus</name>
    <dbReference type="NCBI Taxonomy" id="375489"/>
    <lineage>
        <taxon>Bacteria</taxon>
        <taxon>Bacillati</taxon>
        <taxon>Bacillota</taxon>
        <taxon>Bacilli</taxon>
        <taxon>Bacillales</taxon>
        <taxon>Paenibacillaceae</taxon>
        <taxon>Paenibacillus</taxon>
    </lineage>
</organism>